<dbReference type="PANTHER" id="PTHR10098">
    <property type="entry name" value="RAPSYN-RELATED"/>
    <property type="match status" value="1"/>
</dbReference>
<dbReference type="Pfam" id="PF12770">
    <property type="entry name" value="CHAT"/>
    <property type="match status" value="1"/>
</dbReference>
<dbReference type="RefSeq" id="WP_190601584.1">
    <property type="nucleotide sequence ID" value="NZ_CP021056.1"/>
</dbReference>
<reference evidence="3" key="1">
    <citation type="submission" date="2017-04" db="EMBL/GenBank/DDBJ databases">
        <title>Genome deletions in a multicellular cyanobacterial endosymbiont for morphological adaptation in marine diatoms.</title>
        <authorList>
            <person name="Wang Y."/>
            <person name="Gao H."/>
            <person name="Li R."/>
            <person name="Xu X."/>
        </authorList>
    </citation>
    <scope>NUCLEOTIDE SEQUENCE</scope>
    <source>
        <strain evidence="3">FACHB 800</strain>
    </source>
</reference>
<dbReference type="AlphaFoldDB" id="A0A975Y482"/>
<feature type="transmembrane region" description="Helical" evidence="1">
    <location>
        <begin position="12"/>
        <end position="32"/>
    </location>
</feature>
<dbReference type="InterPro" id="IPR024983">
    <property type="entry name" value="CHAT_dom"/>
</dbReference>
<organism evidence="3 4">
    <name type="scientific">Richelia sinica FACHB-800</name>
    <dbReference type="NCBI Taxonomy" id="1357546"/>
    <lineage>
        <taxon>Bacteria</taxon>
        <taxon>Bacillati</taxon>
        <taxon>Cyanobacteriota</taxon>
        <taxon>Cyanophyceae</taxon>
        <taxon>Nostocales</taxon>
        <taxon>Nostocaceae</taxon>
        <taxon>Richelia</taxon>
    </lineage>
</organism>
<dbReference type="KEGG" id="rsin:B6N60_01593"/>
<name>A0A975Y482_9NOST</name>
<evidence type="ECO:0000259" key="2">
    <source>
        <dbReference type="Pfam" id="PF12770"/>
    </source>
</evidence>
<feature type="domain" description="CHAT" evidence="2">
    <location>
        <begin position="163"/>
        <end position="455"/>
    </location>
</feature>
<gene>
    <name evidence="3" type="ORF">B6N60_01593</name>
</gene>
<keyword evidence="4" id="KW-1185">Reference proteome</keyword>
<accession>A0A975Y482</accession>
<protein>
    <recommendedName>
        <fullName evidence="2">CHAT domain-containing protein</fullName>
    </recommendedName>
</protein>
<proteinExistence type="predicted"/>
<keyword evidence="1" id="KW-0472">Membrane</keyword>
<dbReference type="EMBL" id="CP021056">
    <property type="protein sequence ID" value="QXE22906.1"/>
    <property type="molecule type" value="Genomic_DNA"/>
</dbReference>
<evidence type="ECO:0000313" key="3">
    <source>
        <dbReference type="EMBL" id="QXE22906.1"/>
    </source>
</evidence>
<evidence type="ECO:0000313" key="4">
    <source>
        <dbReference type="Proteomes" id="UP000683511"/>
    </source>
</evidence>
<keyword evidence="1" id="KW-1133">Transmembrane helix</keyword>
<dbReference type="Proteomes" id="UP000683511">
    <property type="component" value="Chromosome"/>
</dbReference>
<dbReference type="PANTHER" id="PTHR10098:SF112">
    <property type="entry name" value="SLR0380 PROTEIN"/>
    <property type="match status" value="1"/>
</dbReference>
<keyword evidence="1" id="KW-0812">Transmembrane</keyword>
<sequence length="457" mass="50374">MSKITYSTLKKNLVNTLVIIGLSNVICVLSEISPATGSNNNKRDKNINISSINRTISVAEQESLWKKEYENYLQLNITQEIMQPQLISHKLEMMNKLTGTKSAVVYLIPRDQDIVIILLMANQRPINKSIAISRSELLGLTKALQQEVTARKNLSFKNPTYLPLSQKLYSLFIAPVANELETKNIDNLIFCVGTGLRSFPFAALHDGKNFLVQNYSISLIPAFSLTDATYTDIRNVSVLAMGASLFPDQEPLPAVPVELAAITQSKGGVKFLNEKFTIENLRSQQTQKPHKIVHLATHGVFNAGTVDDSYIKFWNTKLRLRDLSQLQLNQPPVELLVLSACQTALGNQQAELGFSGLALQAGVKSAIGSLWSVSDAGTLALMTELYRNLKTAPIKAKALQQAQIAMITGQIKITQGELRQAGLNRGVALPPEIGELGNLNLSHPYFWSAFTMIGSPW</sequence>
<evidence type="ECO:0000256" key="1">
    <source>
        <dbReference type="SAM" id="Phobius"/>
    </source>
</evidence>